<organism evidence="4 5">
    <name type="scientific">Phytophthora nicotianae (strain INRA-310)</name>
    <name type="common">Phytophthora parasitica</name>
    <dbReference type="NCBI Taxonomy" id="761204"/>
    <lineage>
        <taxon>Eukaryota</taxon>
        <taxon>Sar</taxon>
        <taxon>Stramenopiles</taxon>
        <taxon>Oomycota</taxon>
        <taxon>Peronosporomycetes</taxon>
        <taxon>Peronosporales</taxon>
        <taxon>Peronosporaceae</taxon>
        <taxon>Phytophthora</taxon>
    </lineage>
</organism>
<dbReference type="Gene3D" id="4.10.60.10">
    <property type="entry name" value="Zinc finger, CCHC-type"/>
    <property type="match status" value="1"/>
</dbReference>
<feature type="compositionally biased region" description="Polar residues" evidence="2">
    <location>
        <begin position="357"/>
        <end position="368"/>
    </location>
</feature>
<reference evidence="4 5" key="2">
    <citation type="submission" date="2013-11" db="EMBL/GenBank/DDBJ databases">
        <title>The Genome Sequence of Phytophthora parasitica INRA-310.</title>
        <authorList>
            <consortium name="The Broad Institute Genomics Platform"/>
            <person name="Russ C."/>
            <person name="Tyler B."/>
            <person name="Panabieres F."/>
            <person name="Shan W."/>
            <person name="Tripathy S."/>
            <person name="Grunwald N."/>
            <person name="Machado M."/>
            <person name="Johnson C.S."/>
            <person name="Arredondo F."/>
            <person name="Hong C."/>
            <person name="Coffey M."/>
            <person name="Young S.K."/>
            <person name="Zeng Q."/>
            <person name="Gargeya S."/>
            <person name="Fitzgerald M."/>
            <person name="Abouelleil A."/>
            <person name="Alvarado L."/>
            <person name="Chapman S.B."/>
            <person name="Gainer-Dewar J."/>
            <person name="Goldberg J."/>
            <person name="Griggs A."/>
            <person name="Gujja S."/>
            <person name="Hansen M."/>
            <person name="Howarth C."/>
            <person name="Imamovic A."/>
            <person name="Ireland A."/>
            <person name="Larimer J."/>
            <person name="McCowan C."/>
            <person name="Murphy C."/>
            <person name="Pearson M."/>
            <person name="Poon T.W."/>
            <person name="Priest M."/>
            <person name="Roberts A."/>
            <person name="Saif S."/>
            <person name="Shea T."/>
            <person name="Sykes S."/>
            <person name="Wortman J."/>
            <person name="Nusbaum C."/>
            <person name="Birren B."/>
        </authorList>
    </citation>
    <scope>NUCLEOTIDE SEQUENCE [LARGE SCALE GENOMIC DNA]</scope>
    <source>
        <strain evidence="4 5">INRA-310</strain>
    </source>
</reference>
<protein>
    <recommendedName>
        <fullName evidence="3">CCHC-type domain-containing protein</fullName>
    </recommendedName>
</protein>
<dbReference type="AlphaFoldDB" id="W2PJ19"/>
<evidence type="ECO:0000313" key="5">
    <source>
        <dbReference type="Proteomes" id="UP000018817"/>
    </source>
</evidence>
<feature type="region of interest" description="Disordered" evidence="2">
    <location>
        <begin position="128"/>
        <end position="163"/>
    </location>
</feature>
<reference evidence="5" key="1">
    <citation type="submission" date="2011-12" db="EMBL/GenBank/DDBJ databases">
        <authorList>
            <consortium name="The Broad Institute Genome Sequencing Platform"/>
            <person name="Russ C."/>
            <person name="Tyler B."/>
            <person name="Panabieres F."/>
            <person name="Shan W."/>
            <person name="Tripathy S."/>
            <person name="Grunwald N."/>
            <person name="Machado M."/>
            <person name="Young S.K."/>
            <person name="Zeng Q."/>
            <person name="Gargeya S."/>
            <person name="Fitzgerald M."/>
            <person name="Haas B."/>
            <person name="Abouelleil A."/>
            <person name="Alvarado L."/>
            <person name="Arachchi H.M."/>
            <person name="Berlin A."/>
            <person name="Chapman S.B."/>
            <person name="Gearin G."/>
            <person name="Goldberg J."/>
            <person name="Griggs A."/>
            <person name="Gujja S."/>
            <person name="Hansen M."/>
            <person name="Heiman D."/>
            <person name="Howarth C."/>
            <person name="Larimer J."/>
            <person name="Lui A."/>
            <person name="MacDonald P.J.P."/>
            <person name="McCowen C."/>
            <person name="Montmayeur A."/>
            <person name="Murphy C."/>
            <person name="Neiman D."/>
            <person name="Pearson M."/>
            <person name="Priest M."/>
            <person name="Roberts A."/>
            <person name="Saif S."/>
            <person name="Shea T."/>
            <person name="Sisk P."/>
            <person name="Stolte C."/>
            <person name="Sykes S."/>
            <person name="Wortman J."/>
            <person name="Nusbaum C."/>
            <person name="Birren B."/>
        </authorList>
    </citation>
    <scope>NUCLEOTIDE SEQUENCE [LARGE SCALE GENOMIC DNA]</scope>
    <source>
        <strain evidence="5">INRA-310</strain>
    </source>
</reference>
<feature type="domain" description="CCHC-type" evidence="3">
    <location>
        <begin position="167"/>
        <end position="182"/>
    </location>
</feature>
<dbReference type="VEuPathDB" id="FungiDB:PPTG_17693"/>
<dbReference type="InterPro" id="IPR036875">
    <property type="entry name" value="Znf_CCHC_sf"/>
</dbReference>
<feature type="compositionally biased region" description="Basic and acidic residues" evidence="2">
    <location>
        <begin position="145"/>
        <end position="157"/>
    </location>
</feature>
<evidence type="ECO:0000259" key="3">
    <source>
        <dbReference type="PROSITE" id="PS50158"/>
    </source>
</evidence>
<dbReference type="OrthoDB" id="104075at2759"/>
<keyword evidence="1" id="KW-0479">Metal-binding</keyword>
<keyword evidence="1" id="KW-0863">Zinc-finger</keyword>
<feature type="region of interest" description="Disordered" evidence="2">
    <location>
        <begin position="200"/>
        <end position="228"/>
    </location>
</feature>
<dbReference type="GeneID" id="20186656"/>
<dbReference type="EMBL" id="KI669633">
    <property type="protein sequence ID" value="ETN00842.1"/>
    <property type="molecule type" value="Genomic_DNA"/>
</dbReference>
<feature type="compositionally biased region" description="Low complexity" evidence="2">
    <location>
        <begin position="201"/>
        <end position="219"/>
    </location>
</feature>
<evidence type="ECO:0000256" key="1">
    <source>
        <dbReference type="PROSITE-ProRule" id="PRU00047"/>
    </source>
</evidence>
<dbReference type="GO" id="GO:0008270">
    <property type="term" value="F:zinc ion binding"/>
    <property type="evidence" value="ECO:0007669"/>
    <property type="project" value="UniProtKB-KW"/>
</dbReference>
<dbReference type="InterPro" id="IPR001878">
    <property type="entry name" value="Znf_CCHC"/>
</dbReference>
<dbReference type="GO" id="GO:0003676">
    <property type="term" value="F:nucleic acid binding"/>
    <property type="evidence" value="ECO:0007669"/>
    <property type="project" value="InterPro"/>
</dbReference>
<dbReference type="Pfam" id="PF00098">
    <property type="entry name" value="zf-CCHC"/>
    <property type="match status" value="1"/>
</dbReference>
<sequence length="403" mass="44023">MLLEGRHDCMKATRPEEAAGEATAELKRESFSACNELTDQRRHEEELLAAFAVARVLARRKLPHETFMEYKKALRHAGESYVIPEPYYVVAFINGVGCEQLAHLLRESKPEDLDAAAKEAILLQRSDGAGPSLLTEQRKRPRAAVRQEFRRGHEQPRKRPRRDSGCCFVCRQFGHFARECPERWDDPYGMQRSFIFEFASQAQQPTPRRTATTPAQRPRSCPTRDSPSTTMIYSTAIFRTVIALSTVAATTQATVVGPHPSTQGSKRGKSTARYIDTAADLYEASVLNVASPNSYVKAAVNTKTGVNLRTITSPDATGGTFSYASPTNSAGAVTLIKQSDATNTYVVQSPRTDKGVKSTSSYGTNVGGHTNVKKGGPYSGHSKKRGEQGGYSTNVGVGIATTV</sequence>
<keyword evidence="1" id="KW-0862">Zinc</keyword>
<evidence type="ECO:0000256" key="2">
    <source>
        <dbReference type="SAM" id="MobiDB-lite"/>
    </source>
</evidence>
<name>W2PJ19_PHYN3</name>
<dbReference type="Proteomes" id="UP000018817">
    <property type="component" value="Unassembled WGS sequence"/>
</dbReference>
<dbReference type="SMART" id="SM00343">
    <property type="entry name" value="ZnF_C2HC"/>
    <property type="match status" value="1"/>
</dbReference>
<gene>
    <name evidence="4" type="ORF">PPTG_17693</name>
</gene>
<dbReference type="RefSeq" id="XP_008913893.1">
    <property type="nucleotide sequence ID" value="XM_008915645.1"/>
</dbReference>
<accession>W2PJ19</accession>
<evidence type="ECO:0000313" key="4">
    <source>
        <dbReference type="EMBL" id="ETN00842.1"/>
    </source>
</evidence>
<feature type="region of interest" description="Disordered" evidence="2">
    <location>
        <begin position="350"/>
        <end position="393"/>
    </location>
</feature>
<proteinExistence type="predicted"/>
<dbReference type="SUPFAM" id="SSF57756">
    <property type="entry name" value="Retrovirus zinc finger-like domains"/>
    <property type="match status" value="1"/>
</dbReference>
<dbReference type="PROSITE" id="PS50158">
    <property type="entry name" value="ZF_CCHC"/>
    <property type="match status" value="1"/>
</dbReference>